<feature type="domain" description="Sialidase" evidence="10">
    <location>
        <begin position="418"/>
        <end position="617"/>
    </location>
</feature>
<name>A0A1X9MCI0_9BACI</name>
<dbReference type="AlphaFoldDB" id="A0A1X9MCI0"/>
<dbReference type="EC" id="3.2.1.18" evidence="3"/>
<dbReference type="Gene3D" id="2.120.10.10">
    <property type="match status" value="1"/>
</dbReference>
<dbReference type="Pfam" id="PF13088">
    <property type="entry name" value="BNR_2"/>
    <property type="match status" value="1"/>
</dbReference>
<gene>
    <name evidence="11" type="primary">nanA_1</name>
    <name evidence="11" type="ORF">BkAM31D_08205</name>
</gene>
<comment type="catalytic activity">
    <reaction evidence="1">
        <text>Hydrolysis of alpha-(2-&gt;3)-, alpha-(2-&gt;6)-, alpha-(2-&gt;8)- glycosidic linkages of terminal sialic acid residues in oligosaccharides, glycoproteins, glycolipids, colominic acid and synthetic substrates.</text>
        <dbReference type="EC" id="3.2.1.18"/>
    </reaction>
</comment>
<feature type="chain" id="PRO_5010994081" description="exo-alpha-sialidase" evidence="8">
    <location>
        <begin position="31"/>
        <end position="800"/>
    </location>
</feature>
<dbReference type="SUPFAM" id="SSF49899">
    <property type="entry name" value="Concanavalin A-like lectins/glucanases"/>
    <property type="match status" value="1"/>
</dbReference>
<comment type="similarity">
    <text evidence="2">Belongs to the glycosyl hydrolase 33 family.</text>
</comment>
<accession>A0A1X9MCI0</accession>
<keyword evidence="6 11" id="KW-0378">Hydrolase</keyword>
<feature type="domain" description="Glycoside hydrolase family 33 N-terminal" evidence="9">
    <location>
        <begin position="40"/>
        <end position="217"/>
    </location>
</feature>
<proteinExistence type="inferred from homology"/>
<dbReference type="KEGG" id="bkw:BkAM31D_08205"/>
<dbReference type="InterPro" id="IPR004124">
    <property type="entry name" value="Glyco_hydro_33_N"/>
</dbReference>
<evidence type="ECO:0000313" key="11">
    <source>
        <dbReference type="EMBL" id="ARK29843.1"/>
    </source>
</evidence>
<dbReference type="GO" id="GO:0006689">
    <property type="term" value="P:ganglioside catabolic process"/>
    <property type="evidence" value="ECO:0007669"/>
    <property type="project" value="TreeGrafter"/>
</dbReference>
<evidence type="ECO:0000313" key="12">
    <source>
        <dbReference type="Proteomes" id="UP000193006"/>
    </source>
</evidence>
<dbReference type="STRING" id="199441.BkAM31D_08205"/>
<dbReference type="GO" id="GO:0004308">
    <property type="term" value="F:exo-alpha-sialidase activity"/>
    <property type="evidence" value="ECO:0007669"/>
    <property type="project" value="UniProtKB-EC"/>
</dbReference>
<dbReference type="Gene3D" id="2.60.120.200">
    <property type="match status" value="1"/>
</dbReference>
<evidence type="ECO:0000256" key="7">
    <source>
        <dbReference type="ARBA" id="ARBA00023295"/>
    </source>
</evidence>
<dbReference type="Gene3D" id="2.40.220.10">
    <property type="entry name" value="Intramolecular Trans-sialidase, Domain 3"/>
    <property type="match status" value="1"/>
</dbReference>
<feature type="signal peptide" evidence="8">
    <location>
        <begin position="1"/>
        <end position="30"/>
    </location>
</feature>
<dbReference type="GO" id="GO:0016020">
    <property type="term" value="C:membrane"/>
    <property type="evidence" value="ECO:0007669"/>
    <property type="project" value="TreeGrafter"/>
</dbReference>
<evidence type="ECO:0000256" key="6">
    <source>
        <dbReference type="ARBA" id="ARBA00022801"/>
    </source>
</evidence>
<keyword evidence="12" id="KW-1185">Reference proteome</keyword>
<keyword evidence="4 8" id="KW-0732">Signal</keyword>
<evidence type="ECO:0000256" key="2">
    <source>
        <dbReference type="ARBA" id="ARBA00009348"/>
    </source>
</evidence>
<dbReference type="GO" id="GO:0005737">
    <property type="term" value="C:cytoplasm"/>
    <property type="evidence" value="ECO:0007669"/>
    <property type="project" value="TreeGrafter"/>
</dbReference>
<evidence type="ECO:0000259" key="10">
    <source>
        <dbReference type="Pfam" id="PF13088"/>
    </source>
</evidence>
<evidence type="ECO:0000256" key="5">
    <source>
        <dbReference type="ARBA" id="ARBA00022737"/>
    </source>
</evidence>
<evidence type="ECO:0000256" key="8">
    <source>
        <dbReference type="SAM" id="SignalP"/>
    </source>
</evidence>
<dbReference type="InterPro" id="IPR011040">
    <property type="entry name" value="Sialidase"/>
</dbReference>
<dbReference type="CDD" id="cd15482">
    <property type="entry name" value="Sialidase_non-viral"/>
    <property type="match status" value="1"/>
</dbReference>
<protein>
    <recommendedName>
        <fullName evidence="3">exo-alpha-sialidase</fullName>
        <ecNumber evidence="3">3.2.1.18</ecNumber>
    </recommendedName>
</protein>
<dbReference type="InterPro" id="IPR023364">
    <property type="entry name" value="Trans_sialidase_dom3"/>
</dbReference>
<dbReference type="PANTHER" id="PTHR10628:SF30">
    <property type="entry name" value="EXO-ALPHA-SIALIDASE"/>
    <property type="match status" value="1"/>
</dbReference>
<dbReference type="SUPFAM" id="SSF50939">
    <property type="entry name" value="Sialidases"/>
    <property type="match status" value="1"/>
</dbReference>
<evidence type="ECO:0000259" key="9">
    <source>
        <dbReference type="Pfam" id="PF02973"/>
    </source>
</evidence>
<keyword evidence="7 11" id="KW-0326">Glycosidase</keyword>
<dbReference type="EMBL" id="CP020814">
    <property type="protein sequence ID" value="ARK29843.1"/>
    <property type="molecule type" value="Genomic_DNA"/>
</dbReference>
<evidence type="ECO:0000256" key="4">
    <source>
        <dbReference type="ARBA" id="ARBA00022729"/>
    </source>
</evidence>
<evidence type="ECO:0000256" key="3">
    <source>
        <dbReference type="ARBA" id="ARBA00012733"/>
    </source>
</evidence>
<organism evidence="11 12">
    <name type="scientific">Halalkalibacter krulwichiae</name>
    <dbReference type="NCBI Taxonomy" id="199441"/>
    <lineage>
        <taxon>Bacteria</taxon>
        <taxon>Bacillati</taxon>
        <taxon>Bacillota</taxon>
        <taxon>Bacilli</taxon>
        <taxon>Bacillales</taxon>
        <taxon>Bacillaceae</taxon>
        <taxon>Halalkalibacter</taxon>
    </lineage>
</organism>
<dbReference type="InterPro" id="IPR026856">
    <property type="entry name" value="Sialidase_fam"/>
</dbReference>
<reference evidence="11 12" key="1">
    <citation type="submission" date="2017-04" db="EMBL/GenBank/DDBJ databases">
        <title>Bacillus krulwichiae AM31D Genome sequencing and assembly.</title>
        <authorList>
            <person name="Krulwich T.A."/>
            <person name="Anastor L."/>
            <person name="Ehrlich R."/>
            <person name="Ehrlich G.D."/>
            <person name="Janto B."/>
        </authorList>
    </citation>
    <scope>NUCLEOTIDE SEQUENCE [LARGE SCALE GENOMIC DNA]</scope>
    <source>
        <strain evidence="11 12">AM31D</strain>
    </source>
</reference>
<dbReference type="GO" id="GO:0009313">
    <property type="term" value="P:oligosaccharide catabolic process"/>
    <property type="evidence" value="ECO:0007669"/>
    <property type="project" value="TreeGrafter"/>
</dbReference>
<evidence type="ECO:0000256" key="1">
    <source>
        <dbReference type="ARBA" id="ARBA00000427"/>
    </source>
</evidence>
<dbReference type="Pfam" id="PF02973">
    <property type="entry name" value="Sialidase"/>
    <property type="match status" value="1"/>
</dbReference>
<dbReference type="InterPro" id="IPR013320">
    <property type="entry name" value="ConA-like_dom_sf"/>
</dbReference>
<sequence length="800" mass="90007" precursor="true">MKQSKMYGLMIFTFLLLPFLCLQAVTTVGAAEQPSPLLRYENLQLSTGTSKDLSEYVDELSDLDEGTIIVRFRYSGSSFMSLFSLSNNTLPDSHFHLYISPGTIGSENRYQGPDFPKSNIHTRTSSVSLAENYVHTLALVVDKNQGYKYFLNGELVHSDQQSKIAFLDNIHSPNSAKLGKTERSSGNEYLFNGNIDFAEVYSTPLDDQYLLEITGQTHHESLENPLPDDAFITEPSSIFYPGFMDSNNYRIPALYYTMNGTLLAGIDRRVNHGGDSPNDIHAAVRRSFDQGETWETDGIIINAYPDQASNIDLAFTQDETNERIFALVDGFPNGAGLMGGFGNNAYKGTGFKEIDGNSYMFLVDQDENEYTIREEGVVYNQHNEATNYRVDERRDLYLDDEKIDNIFSATTPLTPYKTSYLELYFSDDEGETWTGPIDLNPETKEEWMIFLGVGPGNGIQLKEGTHKGRIVFPVYFLNDHNRQASAVVYSDDNGKTWHRGESPNEGRLLPNGETIREKDFTNHSHEITEAQVVEIPNGQLKMFMRNYSGFAQIATSFDGGETWHEEVVTEEALVAPYSQMSAIRFNGQIDGKEAIIFSSANHPNNRVNGTVRVGLIEEDGTYSNGETNYSIDWRYEQLVKEGHYGYSSLANLESGRIGLFYEATANTNMDYIQFNTEFLKWDRFGDAPKPSIESVQLISQGAISPGQPIQLEVTMDEFVILTGTRSLFGTLAGHQLEFTFVDQLGNQRFLFEATAPQLPPRSYSLTLSVPESLLLYNVYGNKLEDLEPIQSFNKKIAIRK</sequence>
<dbReference type="InterPro" id="IPR036278">
    <property type="entry name" value="Sialidase_sf"/>
</dbReference>
<keyword evidence="5" id="KW-0677">Repeat</keyword>
<dbReference type="Proteomes" id="UP000193006">
    <property type="component" value="Chromosome"/>
</dbReference>
<dbReference type="PANTHER" id="PTHR10628">
    <property type="entry name" value="SIALIDASE"/>
    <property type="match status" value="1"/>
</dbReference>